<dbReference type="InterPro" id="IPR001584">
    <property type="entry name" value="Integrase_cat-core"/>
</dbReference>
<dbReference type="PANTHER" id="PTHR47331:SF1">
    <property type="entry name" value="GAG-LIKE PROTEIN"/>
    <property type="match status" value="1"/>
</dbReference>
<proteinExistence type="predicted"/>
<dbReference type="InterPro" id="IPR012337">
    <property type="entry name" value="RNaseH-like_sf"/>
</dbReference>
<reference evidence="2 3" key="1">
    <citation type="journal article" date="2024" name="bioRxiv">
        <title>A reference genome for Trichogramma kaykai: A tiny desert-dwelling parasitoid wasp with competing sex-ratio distorters.</title>
        <authorList>
            <person name="Culotta J."/>
            <person name="Lindsey A.R."/>
        </authorList>
    </citation>
    <scope>NUCLEOTIDE SEQUENCE [LARGE SCALE GENOMIC DNA]</scope>
    <source>
        <strain evidence="2 3">KSX58</strain>
    </source>
</reference>
<feature type="domain" description="Integrase catalytic" evidence="1">
    <location>
        <begin position="32"/>
        <end position="220"/>
    </location>
</feature>
<accession>A0ABD2W9Q3</accession>
<evidence type="ECO:0000313" key="2">
    <source>
        <dbReference type="EMBL" id="KAL3389563.1"/>
    </source>
</evidence>
<dbReference type="Gene3D" id="3.30.420.10">
    <property type="entry name" value="Ribonuclease H-like superfamily/Ribonuclease H"/>
    <property type="match status" value="1"/>
</dbReference>
<sequence>MDSLEQVCCAQSPQSLHELSKALFAKTVTTPATCLPEDRVRDADVFEVTGVDYAGPLYLRDGTKAWIFLFTCTIYRLEHLERVNSLSTENFLDALRHFISRRGRPRIIYSDQGPNFRGADNLLSMVNWDKIQAECSTKRISWRFNPPAAPWWGGWWKRLVRLVMDLLKQSLERSSLNYEEMTTVLCECEAIRNARPISYSSDDKEGLIAITPDMFLKEIDDEKVPDLDQIYSSSSERRLKYRLRLRTELRERF</sequence>
<dbReference type="AlphaFoldDB" id="A0ABD2W9Q3"/>
<dbReference type="SUPFAM" id="SSF53098">
    <property type="entry name" value="Ribonuclease H-like"/>
    <property type="match status" value="1"/>
</dbReference>
<name>A0ABD2W9Q3_9HYME</name>
<organism evidence="2 3">
    <name type="scientific">Trichogramma kaykai</name>
    <dbReference type="NCBI Taxonomy" id="54128"/>
    <lineage>
        <taxon>Eukaryota</taxon>
        <taxon>Metazoa</taxon>
        <taxon>Ecdysozoa</taxon>
        <taxon>Arthropoda</taxon>
        <taxon>Hexapoda</taxon>
        <taxon>Insecta</taxon>
        <taxon>Pterygota</taxon>
        <taxon>Neoptera</taxon>
        <taxon>Endopterygota</taxon>
        <taxon>Hymenoptera</taxon>
        <taxon>Apocrita</taxon>
        <taxon>Proctotrupomorpha</taxon>
        <taxon>Chalcidoidea</taxon>
        <taxon>Trichogrammatidae</taxon>
        <taxon>Trichogramma</taxon>
    </lineage>
</organism>
<keyword evidence="3" id="KW-1185">Reference proteome</keyword>
<evidence type="ECO:0000259" key="1">
    <source>
        <dbReference type="PROSITE" id="PS50994"/>
    </source>
</evidence>
<evidence type="ECO:0000313" key="3">
    <source>
        <dbReference type="Proteomes" id="UP001627154"/>
    </source>
</evidence>
<dbReference type="InterPro" id="IPR036397">
    <property type="entry name" value="RNaseH_sf"/>
</dbReference>
<dbReference type="EMBL" id="JBJJXI010000123">
    <property type="protein sequence ID" value="KAL3389563.1"/>
    <property type="molecule type" value="Genomic_DNA"/>
</dbReference>
<dbReference type="Proteomes" id="UP001627154">
    <property type="component" value="Unassembled WGS sequence"/>
</dbReference>
<dbReference type="PANTHER" id="PTHR47331">
    <property type="entry name" value="PHD-TYPE DOMAIN-CONTAINING PROTEIN"/>
    <property type="match status" value="1"/>
</dbReference>
<comment type="caution">
    <text evidence="2">The sequence shown here is derived from an EMBL/GenBank/DDBJ whole genome shotgun (WGS) entry which is preliminary data.</text>
</comment>
<gene>
    <name evidence="2" type="ORF">TKK_015770</name>
</gene>
<dbReference type="PROSITE" id="PS50994">
    <property type="entry name" value="INTEGRASE"/>
    <property type="match status" value="1"/>
</dbReference>
<protein>
    <recommendedName>
        <fullName evidence="1">Integrase catalytic domain-containing protein</fullName>
    </recommendedName>
</protein>